<dbReference type="InterPro" id="IPR008479">
    <property type="entry name" value="DUF760"/>
</dbReference>
<gene>
    <name evidence="2" type="ORF">NDN08_001641</name>
</gene>
<feature type="region of interest" description="Disordered" evidence="1">
    <location>
        <begin position="1"/>
        <end position="53"/>
    </location>
</feature>
<sequence length="324" mass="35505">MRRSRVALGGDEEAGMQSNEHEKGAENQAPEEEQIPSDEEVSKEKEGSNGLPADFGADNPLFSLLNQFKPSELVSRFEESTGSEVNTAFRTTLRKLLGSMPSTVYGMSIRTIVGNLVSIMQTCIMTGYLMRNAQYRLTLTRKLDSAQSLLPNIPSNVRVKGGQAILTLKDGTIKEVSAEEYVSELKIEAQALRDELNRLKKGGPASGNELSMIFASYDQKQVEILTREAGPEATAAMKLLIQNVLGTNSDAVDPMIPIETTRDDLGQLLFYSLVSGYFLREAEVRMYMQEQLMEGGELHIPALSMDVEPGESSDSKNGSSLPQA</sequence>
<dbReference type="Pfam" id="PF05542">
    <property type="entry name" value="DUF760"/>
    <property type="match status" value="2"/>
</dbReference>
<protein>
    <submittedName>
        <fullName evidence="2">Uncharacterized protein</fullName>
    </submittedName>
</protein>
<evidence type="ECO:0000256" key="1">
    <source>
        <dbReference type="SAM" id="MobiDB-lite"/>
    </source>
</evidence>
<dbReference type="AlphaFoldDB" id="A0AAV8UUE8"/>
<accession>A0AAV8UUE8</accession>
<dbReference type="EMBL" id="JAMWBK010000005">
    <property type="protein sequence ID" value="KAJ8905131.1"/>
    <property type="molecule type" value="Genomic_DNA"/>
</dbReference>
<dbReference type="PANTHER" id="PTHR33598">
    <property type="entry name" value="OS02G0833400 PROTEIN"/>
    <property type="match status" value="1"/>
</dbReference>
<proteinExistence type="predicted"/>
<dbReference type="Proteomes" id="UP001157974">
    <property type="component" value="Unassembled WGS sequence"/>
</dbReference>
<evidence type="ECO:0000313" key="3">
    <source>
        <dbReference type="Proteomes" id="UP001157974"/>
    </source>
</evidence>
<dbReference type="PANTHER" id="PTHR33598:SF4">
    <property type="entry name" value="OS02G0833400 PROTEIN"/>
    <property type="match status" value="1"/>
</dbReference>
<keyword evidence="3" id="KW-1185">Reference proteome</keyword>
<comment type="caution">
    <text evidence="2">The sequence shown here is derived from an EMBL/GenBank/DDBJ whole genome shotgun (WGS) entry which is preliminary data.</text>
</comment>
<name>A0AAV8UUE8_9RHOD</name>
<feature type="compositionally biased region" description="Acidic residues" evidence="1">
    <location>
        <begin position="29"/>
        <end position="39"/>
    </location>
</feature>
<organism evidence="2 3">
    <name type="scientific">Rhodosorus marinus</name>
    <dbReference type="NCBI Taxonomy" id="101924"/>
    <lineage>
        <taxon>Eukaryota</taxon>
        <taxon>Rhodophyta</taxon>
        <taxon>Stylonematophyceae</taxon>
        <taxon>Stylonematales</taxon>
        <taxon>Stylonemataceae</taxon>
        <taxon>Rhodosorus</taxon>
    </lineage>
</organism>
<reference evidence="2 3" key="1">
    <citation type="journal article" date="2023" name="Nat. Commun.">
        <title>Origin of minicircular mitochondrial genomes in red algae.</title>
        <authorList>
            <person name="Lee Y."/>
            <person name="Cho C.H."/>
            <person name="Lee Y.M."/>
            <person name="Park S.I."/>
            <person name="Yang J.H."/>
            <person name="West J.A."/>
            <person name="Bhattacharya D."/>
            <person name="Yoon H.S."/>
        </authorList>
    </citation>
    <scope>NUCLEOTIDE SEQUENCE [LARGE SCALE GENOMIC DNA]</scope>
    <source>
        <strain evidence="2 3">CCMP1338</strain>
        <tissue evidence="2">Whole cell</tissue>
    </source>
</reference>
<evidence type="ECO:0000313" key="2">
    <source>
        <dbReference type="EMBL" id="KAJ8905131.1"/>
    </source>
</evidence>